<protein>
    <submittedName>
        <fullName evidence="1">Uncharacterized protein</fullName>
    </submittedName>
</protein>
<dbReference type="AlphaFoldDB" id="A0AAD4WDH6"/>
<comment type="caution">
    <text evidence="1">The sequence shown here is derived from an EMBL/GenBank/DDBJ whole genome shotgun (WGS) entry which is preliminary data.</text>
</comment>
<proteinExistence type="predicted"/>
<evidence type="ECO:0000313" key="2">
    <source>
        <dbReference type="Proteomes" id="UP001054821"/>
    </source>
</evidence>
<dbReference type="EMBL" id="JAJFAZ020000003">
    <property type="protein sequence ID" value="KAI5341478.1"/>
    <property type="molecule type" value="Genomic_DNA"/>
</dbReference>
<sequence>MVNCRSNLCCPLCLSVDGKGRKGSSSPARIPFAFRLKIELLLAQVGDLKNRFCVVLGSPIISDLSF</sequence>
<name>A0AAD4WDH6_PRUDU</name>
<reference evidence="1 2" key="1">
    <citation type="journal article" date="2022" name="G3 (Bethesda)">
        <title>Whole-genome sequence and methylome profiling of the almond [Prunus dulcis (Mill.) D.A. Webb] cultivar 'Nonpareil'.</title>
        <authorList>
            <person name="D'Amico-Willman K.M."/>
            <person name="Ouma W.Z."/>
            <person name="Meulia T."/>
            <person name="Sideli G.M."/>
            <person name="Gradziel T.M."/>
            <person name="Fresnedo-Ramirez J."/>
        </authorList>
    </citation>
    <scope>NUCLEOTIDE SEQUENCE [LARGE SCALE GENOMIC DNA]</scope>
    <source>
        <strain evidence="1">Clone GOH B32 T37-40</strain>
    </source>
</reference>
<evidence type="ECO:0000313" key="1">
    <source>
        <dbReference type="EMBL" id="KAI5341478.1"/>
    </source>
</evidence>
<dbReference type="Proteomes" id="UP001054821">
    <property type="component" value="Chromosome 3"/>
</dbReference>
<gene>
    <name evidence="1" type="ORF">L3X38_020752</name>
</gene>
<organism evidence="1 2">
    <name type="scientific">Prunus dulcis</name>
    <name type="common">Almond</name>
    <name type="synonym">Amygdalus dulcis</name>
    <dbReference type="NCBI Taxonomy" id="3755"/>
    <lineage>
        <taxon>Eukaryota</taxon>
        <taxon>Viridiplantae</taxon>
        <taxon>Streptophyta</taxon>
        <taxon>Embryophyta</taxon>
        <taxon>Tracheophyta</taxon>
        <taxon>Spermatophyta</taxon>
        <taxon>Magnoliopsida</taxon>
        <taxon>eudicotyledons</taxon>
        <taxon>Gunneridae</taxon>
        <taxon>Pentapetalae</taxon>
        <taxon>rosids</taxon>
        <taxon>fabids</taxon>
        <taxon>Rosales</taxon>
        <taxon>Rosaceae</taxon>
        <taxon>Amygdaloideae</taxon>
        <taxon>Amygdaleae</taxon>
        <taxon>Prunus</taxon>
    </lineage>
</organism>
<accession>A0AAD4WDH6</accession>
<keyword evidence="2" id="KW-1185">Reference proteome</keyword>